<dbReference type="InterPro" id="IPR001910">
    <property type="entry name" value="Inosine/uridine_hydrolase_dom"/>
</dbReference>
<dbReference type="PANTHER" id="PTHR12304">
    <property type="entry name" value="INOSINE-URIDINE PREFERRING NUCLEOSIDE HYDROLASE"/>
    <property type="match status" value="1"/>
</dbReference>
<dbReference type="GO" id="GO:0008477">
    <property type="term" value="F:purine nucleosidase activity"/>
    <property type="evidence" value="ECO:0007669"/>
    <property type="project" value="TreeGrafter"/>
</dbReference>
<evidence type="ECO:0000313" key="5">
    <source>
        <dbReference type="Proteomes" id="UP000753256"/>
    </source>
</evidence>
<dbReference type="InterPro" id="IPR023186">
    <property type="entry name" value="IUNH"/>
</dbReference>
<dbReference type="AlphaFoldDB" id="A0A921IS56"/>
<dbReference type="Proteomes" id="UP000753256">
    <property type="component" value="Unassembled WGS sequence"/>
</dbReference>
<dbReference type="Gene3D" id="3.90.245.10">
    <property type="entry name" value="Ribonucleoside hydrolase-like"/>
    <property type="match status" value="1"/>
</dbReference>
<organism evidence="4 5">
    <name type="scientific">Enorma phocaeensis</name>
    <dbReference type="NCBI Taxonomy" id="1871019"/>
    <lineage>
        <taxon>Bacteria</taxon>
        <taxon>Bacillati</taxon>
        <taxon>Actinomycetota</taxon>
        <taxon>Coriobacteriia</taxon>
        <taxon>Coriobacteriales</taxon>
        <taxon>Coriobacteriaceae</taxon>
        <taxon>Enorma</taxon>
    </lineage>
</organism>
<dbReference type="RefSeq" id="WP_273188623.1">
    <property type="nucleotide sequence ID" value="NZ_DYUZ01000007.1"/>
</dbReference>
<feature type="domain" description="Inosine/uridine-preferring nucleoside hydrolase" evidence="3">
    <location>
        <begin position="3"/>
        <end position="308"/>
    </location>
</feature>
<sequence length="322" mass="33601">MKLILDLDTGIDDALALAYALASPEAELIGITGTFGNVPMEQGIANDLELLELFGRPDVPVFRGIDHPSWSESFTVMPASGRFHGTNGTGDVAIPHVEGSTPATLSGMPAVDFIIDAVRANEPDDLMIVPTGASTNIAAALKAAPDIVGKARITMMGGALTQPGNVTPFAEANIAQDPEASAALVMSGARITMIGLDVTTQVKLTREQAEEFRATGTAAGAFLADMLAYYIDATETSEPYSAPGCNLHDPLAVAAALDPALVSTFACDIAVDVDGAGRGRTIGDPKRVGCPSGRVKVALSVDAERFVDRFMERTLDLVRRGC</sequence>
<comment type="caution">
    <text evidence="4">The sequence shown here is derived from an EMBL/GenBank/DDBJ whole genome shotgun (WGS) entry which is preliminary data.</text>
</comment>
<dbReference type="GO" id="GO:0006152">
    <property type="term" value="P:purine nucleoside catabolic process"/>
    <property type="evidence" value="ECO:0007669"/>
    <property type="project" value="TreeGrafter"/>
</dbReference>
<gene>
    <name evidence="4" type="ORF">K8V70_01145</name>
</gene>
<keyword evidence="2" id="KW-0326">Glycosidase</keyword>
<name>A0A921IS56_9ACTN</name>
<evidence type="ECO:0000259" key="3">
    <source>
        <dbReference type="Pfam" id="PF01156"/>
    </source>
</evidence>
<reference evidence="4" key="2">
    <citation type="submission" date="2021-09" db="EMBL/GenBank/DDBJ databases">
        <authorList>
            <person name="Gilroy R."/>
        </authorList>
    </citation>
    <scope>NUCLEOTIDE SEQUENCE</scope>
    <source>
        <strain evidence="4">ChiHjej13B12-9602</strain>
    </source>
</reference>
<dbReference type="InterPro" id="IPR036452">
    <property type="entry name" value="Ribo_hydro-like"/>
</dbReference>
<dbReference type="Pfam" id="PF01156">
    <property type="entry name" value="IU_nuc_hydro"/>
    <property type="match status" value="1"/>
</dbReference>
<dbReference type="CDD" id="cd02650">
    <property type="entry name" value="nuc_hydro_CaPnhB"/>
    <property type="match status" value="1"/>
</dbReference>
<dbReference type="EMBL" id="DYUZ01000007">
    <property type="protein sequence ID" value="HJG36458.1"/>
    <property type="molecule type" value="Genomic_DNA"/>
</dbReference>
<protein>
    <submittedName>
        <fullName evidence="4">Nucleoside hydrolase</fullName>
    </submittedName>
</protein>
<keyword evidence="1 4" id="KW-0378">Hydrolase</keyword>
<proteinExistence type="predicted"/>
<evidence type="ECO:0000256" key="1">
    <source>
        <dbReference type="ARBA" id="ARBA00022801"/>
    </source>
</evidence>
<dbReference type="PANTHER" id="PTHR12304:SF4">
    <property type="entry name" value="URIDINE NUCLEOSIDASE"/>
    <property type="match status" value="1"/>
</dbReference>
<evidence type="ECO:0000313" key="4">
    <source>
        <dbReference type="EMBL" id="HJG36458.1"/>
    </source>
</evidence>
<dbReference type="SUPFAM" id="SSF53590">
    <property type="entry name" value="Nucleoside hydrolase"/>
    <property type="match status" value="1"/>
</dbReference>
<dbReference type="GO" id="GO:0005829">
    <property type="term" value="C:cytosol"/>
    <property type="evidence" value="ECO:0007669"/>
    <property type="project" value="TreeGrafter"/>
</dbReference>
<accession>A0A921IS56</accession>
<evidence type="ECO:0000256" key="2">
    <source>
        <dbReference type="ARBA" id="ARBA00023295"/>
    </source>
</evidence>
<reference evidence="4" key="1">
    <citation type="journal article" date="2021" name="PeerJ">
        <title>Extensive microbial diversity within the chicken gut microbiome revealed by metagenomics and culture.</title>
        <authorList>
            <person name="Gilroy R."/>
            <person name="Ravi A."/>
            <person name="Getino M."/>
            <person name="Pursley I."/>
            <person name="Horton D.L."/>
            <person name="Alikhan N.F."/>
            <person name="Baker D."/>
            <person name="Gharbi K."/>
            <person name="Hall N."/>
            <person name="Watson M."/>
            <person name="Adriaenssens E.M."/>
            <person name="Foster-Nyarko E."/>
            <person name="Jarju S."/>
            <person name="Secka A."/>
            <person name="Antonio M."/>
            <person name="Oren A."/>
            <person name="Chaudhuri R.R."/>
            <person name="La Ragione R."/>
            <person name="Hildebrand F."/>
            <person name="Pallen M.J."/>
        </authorList>
    </citation>
    <scope>NUCLEOTIDE SEQUENCE</scope>
    <source>
        <strain evidence="4">ChiHjej13B12-9602</strain>
    </source>
</reference>